<evidence type="ECO:0000256" key="2">
    <source>
        <dbReference type="ARBA" id="ARBA00022737"/>
    </source>
</evidence>
<dbReference type="InterPro" id="IPR001270">
    <property type="entry name" value="ClpA/B"/>
</dbReference>
<dbReference type="InterPro" id="IPR027417">
    <property type="entry name" value="P-loop_NTPase"/>
</dbReference>
<reference evidence="11" key="1">
    <citation type="submission" date="2021-01" db="EMBL/GenBank/DDBJ databases">
        <authorList>
            <person name="Corre E."/>
            <person name="Pelletier E."/>
            <person name="Niang G."/>
            <person name="Scheremetjew M."/>
            <person name="Finn R."/>
            <person name="Kale V."/>
            <person name="Holt S."/>
            <person name="Cochrane G."/>
            <person name="Meng A."/>
            <person name="Brown T."/>
            <person name="Cohen L."/>
        </authorList>
    </citation>
    <scope>NUCLEOTIDE SEQUENCE</scope>
    <source>
        <strain evidence="11">CCMP1510</strain>
    </source>
</reference>
<dbReference type="EMBL" id="HBIJ01006495">
    <property type="protein sequence ID" value="CAE0363833.1"/>
    <property type="molecule type" value="Transcribed_RNA"/>
</dbReference>
<dbReference type="PROSITE" id="PS00870">
    <property type="entry name" value="CLPAB_1"/>
    <property type="match status" value="1"/>
</dbReference>
<dbReference type="FunFam" id="3.40.50.300:FF:000120">
    <property type="entry name" value="ATP-dependent chaperone ClpB"/>
    <property type="match status" value="1"/>
</dbReference>
<organism evidence="11">
    <name type="scientific">Aureoumbra lagunensis</name>
    <dbReference type="NCBI Taxonomy" id="44058"/>
    <lineage>
        <taxon>Eukaryota</taxon>
        <taxon>Sar</taxon>
        <taxon>Stramenopiles</taxon>
        <taxon>Ochrophyta</taxon>
        <taxon>Pelagophyceae</taxon>
        <taxon>Pelagomonadales</taxon>
        <taxon>Aureoumbra</taxon>
    </lineage>
</organism>
<feature type="domain" description="Clp R" evidence="10">
    <location>
        <begin position="48"/>
        <end position="195"/>
    </location>
</feature>
<dbReference type="Pfam" id="PF17871">
    <property type="entry name" value="AAA_lid_9"/>
    <property type="match status" value="1"/>
</dbReference>
<dbReference type="InterPro" id="IPR036628">
    <property type="entry name" value="Clp_N_dom_sf"/>
</dbReference>
<dbReference type="FunFam" id="3.40.50.300:FF:000025">
    <property type="entry name" value="ATP-dependent Clp protease subunit"/>
    <property type="match status" value="1"/>
</dbReference>
<keyword evidence="4 7" id="KW-0067">ATP-binding</keyword>
<dbReference type="GO" id="GO:0016887">
    <property type="term" value="F:ATP hydrolysis activity"/>
    <property type="evidence" value="ECO:0007669"/>
    <property type="project" value="InterPro"/>
</dbReference>
<feature type="signal peptide" evidence="9">
    <location>
        <begin position="1"/>
        <end position="18"/>
    </location>
</feature>
<dbReference type="FunFam" id="3.40.50.300:FF:000010">
    <property type="entry name" value="Chaperone clpB 1, putative"/>
    <property type="match status" value="1"/>
</dbReference>
<dbReference type="CDD" id="cd00009">
    <property type="entry name" value="AAA"/>
    <property type="match status" value="1"/>
</dbReference>
<evidence type="ECO:0000313" key="11">
    <source>
        <dbReference type="EMBL" id="CAE0363833.1"/>
    </source>
</evidence>
<dbReference type="Pfam" id="PF07724">
    <property type="entry name" value="AAA_2"/>
    <property type="match status" value="1"/>
</dbReference>
<dbReference type="PROSITE" id="PS51903">
    <property type="entry name" value="CLP_R"/>
    <property type="match status" value="1"/>
</dbReference>
<dbReference type="AlphaFoldDB" id="A0A7S3JSU9"/>
<keyword evidence="2 6" id="KW-0677">Repeat</keyword>
<dbReference type="Pfam" id="PF02861">
    <property type="entry name" value="Clp_N"/>
    <property type="match status" value="1"/>
</dbReference>
<feature type="chain" id="PRO_5030875961" description="Clp R domain-containing protein" evidence="9">
    <location>
        <begin position="19"/>
        <end position="964"/>
    </location>
</feature>
<protein>
    <recommendedName>
        <fullName evidence="10">Clp R domain-containing protein</fullName>
    </recommendedName>
</protein>
<dbReference type="Pfam" id="PF00004">
    <property type="entry name" value="AAA"/>
    <property type="match status" value="1"/>
</dbReference>
<dbReference type="Gene3D" id="1.10.1780.10">
    <property type="entry name" value="Clp, N-terminal domain"/>
    <property type="match status" value="1"/>
</dbReference>
<dbReference type="SMART" id="SM01086">
    <property type="entry name" value="ClpB_D2-small"/>
    <property type="match status" value="1"/>
</dbReference>
<dbReference type="Gene3D" id="1.10.8.60">
    <property type="match status" value="1"/>
</dbReference>
<dbReference type="InterPro" id="IPR003959">
    <property type="entry name" value="ATPase_AAA_core"/>
</dbReference>
<evidence type="ECO:0000256" key="1">
    <source>
        <dbReference type="ARBA" id="ARBA00008675"/>
    </source>
</evidence>
<evidence type="ECO:0000256" key="9">
    <source>
        <dbReference type="SAM" id="SignalP"/>
    </source>
</evidence>
<dbReference type="SMART" id="SM00382">
    <property type="entry name" value="AAA"/>
    <property type="match status" value="2"/>
</dbReference>
<dbReference type="PRINTS" id="PR00300">
    <property type="entry name" value="CLPPROTEASEA"/>
</dbReference>
<dbReference type="InterPro" id="IPR018368">
    <property type="entry name" value="ClpA/B_CS1"/>
</dbReference>
<gene>
    <name evidence="11" type="ORF">ALAG00032_LOCUS4574</name>
</gene>
<evidence type="ECO:0000256" key="6">
    <source>
        <dbReference type="PROSITE-ProRule" id="PRU01251"/>
    </source>
</evidence>
<evidence type="ECO:0000256" key="3">
    <source>
        <dbReference type="ARBA" id="ARBA00022741"/>
    </source>
</evidence>
<dbReference type="InterPro" id="IPR050130">
    <property type="entry name" value="ClpA_ClpB"/>
</dbReference>
<dbReference type="PANTHER" id="PTHR11638:SF18">
    <property type="entry name" value="HEAT SHOCK PROTEIN 104"/>
    <property type="match status" value="1"/>
</dbReference>
<evidence type="ECO:0000256" key="8">
    <source>
        <dbReference type="SAM" id="Coils"/>
    </source>
</evidence>
<dbReference type="InterPro" id="IPR028299">
    <property type="entry name" value="ClpA/B_CS2"/>
</dbReference>
<dbReference type="PROSITE" id="PS00871">
    <property type="entry name" value="CLPAB_2"/>
    <property type="match status" value="1"/>
</dbReference>
<keyword evidence="3 7" id="KW-0547">Nucleotide-binding</keyword>
<proteinExistence type="inferred from homology"/>
<name>A0A7S3JSU9_9STRA</name>
<comment type="similarity">
    <text evidence="1 7">Belongs to the ClpA/ClpB family.</text>
</comment>
<dbReference type="GO" id="GO:0034605">
    <property type="term" value="P:cellular response to heat"/>
    <property type="evidence" value="ECO:0007669"/>
    <property type="project" value="TreeGrafter"/>
</dbReference>
<dbReference type="SUPFAM" id="SSF81923">
    <property type="entry name" value="Double Clp-N motif"/>
    <property type="match status" value="1"/>
</dbReference>
<evidence type="ECO:0000256" key="7">
    <source>
        <dbReference type="RuleBase" id="RU004432"/>
    </source>
</evidence>
<dbReference type="InterPro" id="IPR003593">
    <property type="entry name" value="AAA+_ATPase"/>
</dbReference>
<keyword evidence="8" id="KW-0175">Coiled coil</keyword>
<evidence type="ECO:0000256" key="4">
    <source>
        <dbReference type="ARBA" id="ARBA00022840"/>
    </source>
</evidence>
<dbReference type="GO" id="GO:0005524">
    <property type="term" value="F:ATP binding"/>
    <property type="evidence" value="ECO:0007669"/>
    <property type="project" value="UniProtKB-KW"/>
</dbReference>
<keyword evidence="9" id="KW-0732">Signal</keyword>
<dbReference type="InterPro" id="IPR019489">
    <property type="entry name" value="Clp_ATPase_C"/>
</dbReference>
<accession>A0A7S3JSU9</accession>
<sequence>MVFRMYCVWLLLLYRVIGFTMPNRVVVSSTRRARVQMMSTPSGGGLNPESFTEKAVEALQSAGTVSAKRGGGLVESEDLLKALLLQGSDGLLRRSLNLCEPTADAAKLERSVDEKLSRMPRVSGGGAGMQARYGSAAQRVVERAMELGNKAGDTYISVEQFVLALAEDSSCGPMMSAAGASLEKLKPAVEKLRKGKPVSSRSPESTLEALAKYGRDLTQAARDGKLDPVIGRDDEIRRAIQVLSRRTKNNPILVGDPGVGKTAIAEGLAQRVAAGDVPEALRGRSVISLDMGALIAGAAYRGSFEERLKAVVDEVKEANGNIILFIDEIHTVVGAGATSSGAMDASNLLKPALARGELRCVGATTLAEYKQYIESDKALERRFQRVLVDEPSVEATVSILRGLKQRYEVHHGVRILDSALVAAARLTDRYVGGRFLPDKAIDVIDEAAAKLNNEVTSRPDALDAVERQIVQLEMERLSLQSEQAKERGKGGNAQQTTLRLEALDTQLAELRDDQERLNLSWEAQRGLVTDVSSLKDEIDKYETQIAEAEKNYDLETAAKLRYEILPEVFEKLQTAEKALESATTSDTSSMVSVRDTVTPDDVAAIVAASTGISAARLVDSERDKLLDLESSLATRVVGQPDACALVADAVRRSKAGLGDPTRPVAAFMMAGPTGVGKTLLAKVLAEEVFDDPNALIRIDMSEYGEKFAVTRLIGSPPGYVGYESGGQLTEAVRRKPYAVVLLDEIEKADESVFDIFLQLLDDGRLTDGQGETVNFRDCIILFTSNIGSQYILDAVDDFSRADRVGDDADTFATLSEVKRKVIDSMRTKFRPEFLNRLDEIVVFEPLRQSTLRQIVVLEVNKIVNRMLDVHNVRVELSDAAVDHLVTVGYDPIYGARPLKRAVQRGIESPLASAVLAGKFEPGDTALFDIELERLALSVVKKENGHSTSVTTAVDSGSISPQPVA</sequence>
<dbReference type="CDD" id="cd19499">
    <property type="entry name" value="RecA-like_ClpB_Hsp104-like"/>
    <property type="match status" value="1"/>
</dbReference>
<dbReference type="Gene3D" id="3.40.50.300">
    <property type="entry name" value="P-loop containing nucleotide triphosphate hydrolases"/>
    <property type="match status" value="3"/>
</dbReference>
<feature type="coiled-coil region" evidence="8">
    <location>
        <begin position="462"/>
        <end position="558"/>
    </location>
</feature>
<dbReference type="InterPro" id="IPR004176">
    <property type="entry name" value="Clp_R_N"/>
</dbReference>
<evidence type="ECO:0000259" key="10">
    <source>
        <dbReference type="PROSITE" id="PS51903"/>
    </source>
</evidence>
<dbReference type="SUPFAM" id="SSF52540">
    <property type="entry name" value="P-loop containing nucleoside triphosphate hydrolases"/>
    <property type="match status" value="2"/>
</dbReference>
<dbReference type="PANTHER" id="PTHR11638">
    <property type="entry name" value="ATP-DEPENDENT CLP PROTEASE"/>
    <property type="match status" value="1"/>
</dbReference>
<dbReference type="GO" id="GO:0005737">
    <property type="term" value="C:cytoplasm"/>
    <property type="evidence" value="ECO:0007669"/>
    <property type="project" value="TreeGrafter"/>
</dbReference>
<dbReference type="InterPro" id="IPR041546">
    <property type="entry name" value="ClpA/ClpB_AAA_lid"/>
</dbReference>
<dbReference type="Pfam" id="PF10431">
    <property type="entry name" value="ClpB_D2-small"/>
    <property type="match status" value="1"/>
</dbReference>
<evidence type="ECO:0000256" key="5">
    <source>
        <dbReference type="ARBA" id="ARBA00023186"/>
    </source>
</evidence>
<keyword evidence="5 7" id="KW-0143">Chaperone</keyword>